<feature type="domain" description="Choline/carnitine acyltransferase" evidence="2">
    <location>
        <begin position="106"/>
        <end position="156"/>
    </location>
</feature>
<dbReference type="Gene3D" id="3.30.559.70">
    <property type="entry name" value="Choline/Carnitine o-acyltransferase, domain 2"/>
    <property type="match status" value="1"/>
</dbReference>
<reference evidence="3" key="1">
    <citation type="journal article" date="2019" name="Environ. Microbiol.">
        <title>Fungal ecological strategies reflected in gene transcription - a case study of two litter decomposers.</title>
        <authorList>
            <person name="Barbi F."/>
            <person name="Kohler A."/>
            <person name="Barry K."/>
            <person name="Baskaran P."/>
            <person name="Daum C."/>
            <person name="Fauchery L."/>
            <person name="Ihrmark K."/>
            <person name="Kuo A."/>
            <person name="LaButti K."/>
            <person name="Lipzen A."/>
            <person name="Morin E."/>
            <person name="Grigoriev I.V."/>
            <person name="Henrissat B."/>
            <person name="Lindahl B."/>
            <person name="Martin F."/>
        </authorList>
    </citation>
    <scope>NUCLEOTIDE SEQUENCE</scope>
    <source>
        <strain evidence="3">JB14</strain>
    </source>
</reference>
<evidence type="ECO:0000313" key="4">
    <source>
        <dbReference type="Proteomes" id="UP000799118"/>
    </source>
</evidence>
<dbReference type="OrthoDB" id="240216at2759"/>
<proteinExistence type="predicted"/>
<evidence type="ECO:0000259" key="2">
    <source>
        <dbReference type="Pfam" id="PF00755"/>
    </source>
</evidence>
<name>A0A6A4HE27_9AGAR</name>
<dbReference type="Proteomes" id="UP000799118">
    <property type="component" value="Unassembled WGS sequence"/>
</dbReference>
<sequence>MSVRSKPKEVDSPEQGIQVSTHHERLRDEDDREDLLMAGEDIVHSLHGTRSLVYECLPSRVHPLPRPSHPSAPPSCETEAHLLAQSDGLARNSRDEVEGVVDKSNRNRAPLLVNSNWWLVFNDDPLHPSEEHNTSGFTDWQIQRAAWLARRTLEFMPPHCSSRLMVGFACSITRTVPLASATLSVETELGEPSPSISHEIANYKSPLNWNCGLEVLAVVSKETPANAIVLGVGHVNVNLCVRAIYQRKEIELLPSVPLCISELVRSCFLAVLRTKQPKSLSFSFTTNDAGYNSYFFVSDLHRSSTVANMPPTPRRNNFEKSR</sequence>
<feature type="region of interest" description="Disordered" evidence="1">
    <location>
        <begin position="1"/>
        <end position="29"/>
    </location>
</feature>
<dbReference type="InterPro" id="IPR039551">
    <property type="entry name" value="Cho/carn_acyl_trans"/>
</dbReference>
<dbReference type="InterPro" id="IPR042231">
    <property type="entry name" value="Cho/carn_acyl_trans_2"/>
</dbReference>
<accession>A0A6A4HE27</accession>
<evidence type="ECO:0000313" key="3">
    <source>
        <dbReference type="EMBL" id="KAE9396639.1"/>
    </source>
</evidence>
<dbReference type="AlphaFoldDB" id="A0A6A4HE27"/>
<dbReference type="EMBL" id="ML769510">
    <property type="protein sequence ID" value="KAE9396639.1"/>
    <property type="molecule type" value="Genomic_DNA"/>
</dbReference>
<evidence type="ECO:0000256" key="1">
    <source>
        <dbReference type="SAM" id="MobiDB-lite"/>
    </source>
</evidence>
<feature type="compositionally biased region" description="Basic and acidic residues" evidence="1">
    <location>
        <begin position="1"/>
        <end position="11"/>
    </location>
</feature>
<protein>
    <recommendedName>
        <fullName evidence="2">Choline/carnitine acyltransferase domain-containing protein</fullName>
    </recommendedName>
</protein>
<gene>
    <name evidence="3" type="ORF">BT96DRAFT_941520</name>
</gene>
<organism evidence="3 4">
    <name type="scientific">Gymnopus androsaceus JB14</name>
    <dbReference type="NCBI Taxonomy" id="1447944"/>
    <lineage>
        <taxon>Eukaryota</taxon>
        <taxon>Fungi</taxon>
        <taxon>Dikarya</taxon>
        <taxon>Basidiomycota</taxon>
        <taxon>Agaricomycotina</taxon>
        <taxon>Agaricomycetes</taxon>
        <taxon>Agaricomycetidae</taxon>
        <taxon>Agaricales</taxon>
        <taxon>Marasmiineae</taxon>
        <taxon>Omphalotaceae</taxon>
        <taxon>Gymnopus</taxon>
    </lineage>
</organism>
<dbReference type="Pfam" id="PF00755">
    <property type="entry name" value="Carn_acyltransf"/>
    <property type="match status" value="1"/>
</dbReference>
<keyword evidence="4" id="KW-1185">Reference proteome</keyword>